<keyword evidence="7" id="KW-1185">Reference proteome</keyword>
<dbReference type="Pfam" id="PF03466">
    <property type="entry name" value="LysR_substrate"/>
    <property type="match status" value="1"/>
</dbReference>
<dbReference type="PANTHER" id="PTHR30346:SF29">
    <property type="entry name" value="LYSR SUBSTRATE-BINDING"/>
    <property type="match status" value="1"/>
</dbReference>
<sequence length="302" mass="33040">MIDPVALRSLVAVRDHGSVVAAAAALGFTPSAVSQHVKRLEAQSRQPMLERVGRGVVLTERARQLADRGARLLAELDGLDRLVQSPDDLVAGTVRLATFATACRGLVAPLLPRLAEAAPQLRLQVLEDDPREVVLAVARGRADLGIVHDWTSVRLDLPADVDATPLLVDRADMLVHRDHRLAGRRRVTPADLVDEHWAITPSGTICHDWLLEMYAQHGMRPDLRYEADDYATHVALVAEDVAIALVPRLGRVVLPDSVVAIEVEDPTPERTVQLIWRHAGATSAARALVQRELESVVADRWS</sequence>
<protein>
    <submittedName>
        <fullName evidence="6">LysR family transcriptional regulator</fullName>
    </submittedName>
</protein>
<reference evidence="7" key="1">
    <citation type="journal article" date="2019" name="Int. J. Syst. Evol. Microbiol.">
        <title>The Global Catalogue of Microorganisms (GCM) 10K type strain sequencing project: providing services to taxonomists for standard genome sequencing and annotation.</title>
        <authorList>
            <consortium name="The Broad Institute Genomics Platform"/>
            <consortium name="The Broad Institute Genome Sequencing Center for Infectious Disease"/>
            <person name="Wu L."/>
            <person name="Ma J."/>
        </authorList>
    </citation>
    <scope>NUCLEOTIDE SEQUENCE [LARGE SCALE GENOMIC DNA]</scope>
    <source>
        <strain evidence="7">CGMCC 1.12477</strain>
    </source>
</reference>
<dbReference type="InterPro" id="IPR036388">
    <property type="entry name" value="WH-like_DNA-bd_sf"/>
</dbReference>
<dbReference type="SUPFAM" id="SSF53850">
    <property type="entry name" value="Periplasmic binding protein-like II"/>
    <property type="match status" value="1"/>
</dbReference>
<feature type="domain" description="HTH lysR-type" evidence="5">
    <location>
        <begin position="2"/>
        <end position="59"/>
    </location>
</feature>
<accession>A0ABW4TPB8</accession>
<comment type="similarity">
    <text evidence="1">Belongs to the LysR transcriptional regulatory family.</text>
</comment>
<dbReference type="Gene3D" id="1.10.10.10">
    <property type="entry name" value="Winged helix-like DNA-binding domain superfamily/Winged helix DNA-binding domain"/>
    <property type="match status" value="1"/>
</dbReference>
<keyword evidence="2" id="KW-0805">Transcription regulation</keyword>
<evidence type="ECO:0000256" key="3">
    <source>
        <dbReference type="ARBA" id="ARBA00023125"/>
    </source>
</evidence>
<dbReference type="SUPFAM" id="SSF46785">
    <property type="entry name" value="Winged helix' DNA-binding domain"/>
    <property type="match status" value="1"/>
</dbReference>
<gene>
    <name evidence="6" type="ORF">ACFSDE_16955</name>
</gene>
<keyword evidence="3" id="KW-0238">DNA-binding</keyword>
<dbReference type="RefSeq" id="WP_343920603.1">
    <property type="nucleotide sequence ID" value="NZ_BAAAJT010000002.1"/>
</dbReference>
<comment type="caution">
    <text evidence="6">The sequence shown here is derived from an EMBL/GenBank/DDBJ whole genome shotgun (WGS) entry which is preliminary data.</text>
</comment>
<dbReference type="InterPro" id="IPR000847">
    <property type="entry name" value="LysR_HTH_N"/>
</dbReference>
<evidence type="ECO:0000313" key="6">
    <source>
        <dbReference type="EMBL" id="MFD1948495.1"/>
    </source>
</evidence>
<dbReference type="InterPro" id="IPR005119">
    <property type="entry name" value="LysR_subst-bd"/>
</dbReference>
<dbReference type="PANTHER" id="PTHR30346">
    <property type="entry name" value="TRANSCRIPTIONAL DUAL REGULATOR HCAR-RELATED"/>
    <property type="match status" value="1"/>
</dbReference>
<evidence type="ECO:0000256" key="1">
    <source>
        <dbReference type="ARBA" id="ARBA00009437"/>
    </source>
</evidence>
<dbReference type="InterPro" id="IPR036390">
    <property type="entry name" value="WH_DNA-bd_sf"/>
</dbReference>
<evidence type="ECO:0000256" key="4">
    <source>
        <dbReference type="ARBA" id="ARBA00023163"/>
    </source>
</evidence>
<name>A0ABW4TPB8_9ACTN</name>
<organism evidence="6 7">
    <name type="scientific">Nocardioides aestuarii</name>
    <dbReference type="NCBI Taxonomy" id="252231"/>
    <lineage>
        <taxon>Bacteria</taxon>
        <taxon>Bacillati</taxon>
        <taxon>Actinomycetota</taxon>
        <taxon>Actinomycetes</taxon>
        <taxon>Propionibacteriales</taxon>
        <taxon>Nocardioidaceae</taxon>
        <taxon>Nocardioides</taxon>
    </lineage>
</organism>
<dbReference type="Proteomes" id="UP001597351">
    <property type="component" value="Unassembled WGS sequence"/>
</dbReference>
<dbReference type="EMBL" id="JBHUGD010000003">
    <property type="protein sequence ID" value="MFD1948495.1"/>
    <property type="molecule type" value="Genomic_DNA"/>
</dbReference>
<proteinExistence type="inferred from homology"/>
<evidence type="ECO:0000256" key="2">
    <source>
        <dbReference type="ARBA" id="ARBA00023015"/>
    </source>
</evidence>
<evidence type="ECO:0000259" key="5">
    <source>
        <dbReference type="PROSITE" id="PS50931"/>
    </source>
</evidence>
<dbReference type="PROSITE" id="PS50931">
    <property type="entry name" value="HTH_LYSR"/>
    <property type="match status" value="1"/>
</dbReference>
<dbReference type="Gene3D" id="3.40.190.10">
    <property type="entry name" value="Periplasmic binding protein-like II"/>
    <property type="match status" value="2"/>
</dbReference>
<keyword evidence="4" id="KW-0804">Transcription</keyword>
<dbReference type="Pfam" id="PF00126">
    <property type="entry name" value="HTH_1"/>
    <property type="match status" value="1"/>
</dbReference>
<evidence type="ECO:0000313" key="7">
    <source>
        <dbReference type="Proteomes" id="UP001597351"/>
    </source>
</evidence>